<evidence type="ECO:0000256" key="5">
    <source>
        <dbReference type="ARBA" id="ARBA00023136"/>
    </source>
</evidence>
<keyword evidence="5 6" id="KW-0472">Membrane</keyword>
<evidence type="ECO:0000313" key="8">
    <source>
        <dbReference type="Proteomes" id="UP000031631"/>
    </source>
</evidence>
<dbReference type="KEGG" id="tbn:TBH_C2418"/>
<evidence type="ECO:0000256" key="4">
    <source>
        <dbReference type="ARBA" id="ARBA00022989"/>
    </source>
</evidence>
<dbReference type="OrthoDB" id="6227821at2"/>
<feature type="transmembrane region" description="Helical" evidence="6">
    <location>
        <begin position="31"/>
        <end position="48"/>
    </location>
</feature>
<dbReference type="AlphaFoldDB" id="A0A7U6GKL3"/>
<protein>
    <recommendedName>
        <fullName evidence="9">Thiosulfate reductase</fullName>
    </recommendedName>
</protein>
<keyword evidence="8" id="KW-1185">Reference proteome</keyword>
<comment type="subcellular location">
    <subcellularLocation>
        <location evidence="1">Cell membrane</location>
        <topology evidence="1">Multi-pass membrane protein</topology>
    </subcellularLocation>
</comment>
<keyword evidence="4 6" id="KW-1133">Transmembrane helix</keyword>
<evidence type="ECO:0000256" key="6">
    <source>
        <dbReference type="SAM" id="Phobius"/>
    </source>
</evidence>
<dbReference type="Proteomes" id="UP000031631">
    <property type="component" value="Chromosome"/>
</dbReference>
<organism evidence="7 8">
    <name type="scientific">Thiolapillus brandeum</name>
    <dbReference type="NCBI Taxonomy" id="1076588"/>
    <lineage>
        <taxon>Bacteria</taxon>
        <taxon>Pseudomonadati</taxon>
        <taxon>Pseudomonadota</taxon>
        <taxon>Gammaproteobacteria</taxon>
        <taxon>Chromatiales</taxon>
        <taxon>Sedimenticolaceae</taxon>
        <taxon>Thiolapillus</taxon>
    </lineage>
</organism>
<dbReference type="GO" id="GO:0005886">
    <property type="term" value="C:plasma membrane"/>
    <property type="evidence" value="ECO:0007669"/>
    <property type="project" value="UniProtKB-SubCell"/>
</dbReference>
<sequence>MTNRKRLNASWLFLMGLTLSGALMGEYAHPGFWVTVSVAFITAIKGRLIIDEFMELGDASPAIRRTVRLFGLLVPSLMILTWLFGNQLARWTSLATF</sequence>
<evidence type="ECO:0008006" key="9">
    <source>
        <dbReference type="Google" id="ProtNLM"/>
    </source>
</evidence>
<proteinExistence type="predicted"/>
<reference evidence="7 8" key="1">
    <citation type="journal article" date="2014" name="PLoS ONE">
        <title>Physiological and genomic features of a novel sulfur-oxidizing gammaproteobacterium belonging to a previously uncultivated symbiotic lineage isolated from a hydrothermal vent.</title>
        <authorList>
            <person name="Nunoura T."/>
            <person name="Takaki Y."/>
            <person name="Kazama H."/>
            <person name="Kakuta J."/>
            <person name="Shimamura S."/>
            <person name="Makita H."/>
            <person name="Hirai M."/>
            <person name="Miyazaki M."/>
            <person name="Takai K."/>
        </authorList>
    </citation>
    <scope>NUCLEOTIDE SEQUENCE [LARGE SCALE GENOMIC DNA]</scope>
    <source>
        <strain evidence="7 8">Hiromi1</strain>
    </source>
</reference>
<keyword evidence="3 6" id="KW-0812">Transmembrane</keyword>
<feature type="transmembrane region" description="Helical" evidence="6">
    <location>
        <begin position="7"/>
        <end position="25"/>
    </location>
</feature>
<keyword evidence="2" id="KW-1003">Cell membrane</keyword>
<dbReference type="RefSeq" id="WP_041068821.1">
    <property type="nucleotide sequence ID" value="NZ_AP012273.1"/>
</dbReference>
<feature type="transmembrane region" description="Helical" evidence="6">
    <location>
        <begin position="69"/>
        <end position="89"/>
    </location>
</feature>
<dbReference type="InterPro" id="IPR005171">
    <property type="entry name" value="Cyt_c_oxidase_su4_prok"/>
</dbReference>
<evidence type="ECO:0000256" key="1">
    <source>
        <dbReference type="ARBA" id="ARBA00004651"/>
    </source>
</evidence>
<name>A0A7U6GKL3_9GAMM</name>
<evidence type="ECO:0000256" key="3">
    <source>
        <dbReference type="ARBA" id="ARBA00022692"/>
    </source>
</evidence>
<dbReference type="Pfam" id="PF03626">
    <property type="entry name" value="COX4_pro"/>
    <property type="match status" value="1"/>
</dbReference>
<evidence type="ECO:0000313" key="7">
    <source>
        <dbReference type="EMBL" id="BAO45327.1"/>
    </source>
</evidence>
<gene>
    <name evidence="7" type="ORF">TBH_C2418</name>
</gene>
<evidence type="ECO:0000256" key="2">
    <source>
        <dbReference type="ARBA" id="ARBA00022475"/>
    </source>
</evidence>
<dbReference type="EMBL" id="AP012273">
    <property type="protein sequence ID" value="BAO45327.1"/>
    <property type="molecule type" value="Genomic_DNA"/>
</dbReference>
<accession>A0A7U6GKL3</accession>